<feature type="active site" description="Proton donor/acceptor" evidence="5">
    <location>
        <position position="143"/>
    </location>
</feature>
<proteinExistence type="inferred from homology"/>
<sequence>MKIATWNVNSVRARLPVVQRWLQESQVDVLAMQETKTVDETFPAAEFEALGYQVAMSGQKTYNGVAIASRLPISGVVKGWAGNDPSRILAVDVGDVRMIDGYLPHGGERGDEAFLHKLQFFQEFRTYLDTTYSRNHRLLFMGDFNVARDPQDVWAPEEMQDAIGFMQEEREALENLRGWGFVDLFRKFHSEQQFTWWDYRMNMFKRHMGMRIDHAWGSEALSARVTDCMVDVEPRRWEKPSDHTPVVVTIS</sequence>
<evidence type="ECO:0000313" key="9">
    <source>
        <dbReference type="EMBL" id="RIE05885.1"/>
    </source>
</evidence>
<feature type="binding site" evidence="6">
    <location>
        <position position="243"/>
    </location>
    <ligand>
        <name>Mg(2+)</name>
        <dbReference type="ChEBI" id="CHEBI:18420"/>
        <label>1</label>
    </ligand>
</feature>
<dbReference type="EMBL" id="QXIS01000032">
    <property type="protein sequence ID" value="RIE05885.1"/>
    <property type="molecule type" value="Genomic_DNA"/>
</dbReference>
<feature type="binding site" evidence="6">
    <location>
        <position position="7"/>
    </location>
    <ligand>
        <name>Mg(2+)</name>
        <dbReference type="ChEBI" id="CHEBI:18420"/>
        <label>1</label>
    </ligand>
</feature>
<dbReference type="Gene3D" id="3.60.10.10">
    <property type="entry name" value="Endonuclease/exonuclease/phosphatase"/>
    <property type="match status" value="1"/>
</dbReference>
<evidence type="ECO:0000256" key="5">
    <source>
        <dbReference type="PIRSR" id="PIRSR604808-1"/>
    </source>
</evidence>
<dbReference type="GO" id="GO:0008311">
    <property type="term" value="F:double-stranded DNA 3'-5' DNA exonuclease activity"/>
    <property type="evidence" value="ECO:0007669"/>
    <property type="project" value="UniProtKB-EC"/>
</dbReference>
<keyword evidence="2 6" id="KW-0479">Metal-binding</keyword>
<evidence type="ECO:0000256" key="7">
    <source>
        <dbReference type="PIRSR" id="PIRSR604808-3"/>
    </source>
</evidence>
<dbReference type="InterPro" id="IPR036691">
    <property type="entry name" value="Endo/exonu/phosph_ase_sf"/>
</dbReference>
<reference evidence="9 10" key="1">
    <citation type="submission" date="2018-09" db="EMBL/GenBank/DDBJ databases">
        <title>Discovery and Ecogenomic Context for Candidatus Cryosericales, a Global Caldiserica Order Active in Thawing Permafrost.</title>
        <authorList>
            <person name="Martinez M.A."/>
            <person name="Woodcroft B.J."/>
            <person name="Ignacio Espinoza J.C."/>
            <person name="Zayed A."/>
            <person name="Singleton C.M."/>
            <person name="Boyd J."/>
            <person name="Li Y.-F."/>
            <person name="Purvine S."/>
            <person name="Maughan H."/>
            <person name="Hodgkins S.B."/>
            <person name="Anderson D."/>
            <person name="Sederholm M."/>
            <person name="Temperton B."/>
            <person name="Saleska S.R."/>
            <person name="Tyson G.W."/>
            <person name="Rich V.I."/>
        </authorList>
    </citation>
    <scope>NUCLEOTIDE SEQUENCE [LARGE SCALE GENOMIC DNA]</scope>
    <source>
        <strain evidence="9 10">SMC7</strain>
    </source>
</reference>
<feature type="site" description="Transition state stabilizer" evidence="7">
    <location>
        <position position="145"/>
    </location>
</feature>
<keyword evidence="6" id="KW-0464">Manganese</keyword>
<evidence type="ECO:0000256" key="6">
    <source>
        <dbReference type="PIRSR" id="PIRSR604808-2"/>
    </source>
</evidence>
<gene>
    <name evidence="9" type="primary">xth</name>
    <name evidence="9" type="ORF">SMC7_05665</name>
</gene>
<dbReference type="PROSITE" id="PS51435">
    <property type="entry name" value="AP_NUCLEASE_F1_4"/>
    <property type="match status" value="1"/>
</dbReference>
<dbReference type="RefSeq" id="WP_119089378.1">
    <property type="nucleotide sequence ID" value="NZ_QXIS01000032.1"/>
</dbReference>
<dbReference type="PANTHER" id="PTHR43250:SF2">
    <property type="entry name" value="EXODEOXYRIBONUCLEASE III"/>
    <property type="match status" value="1"/>
</dbReference>
<evidence type="ECO:0000256" key="4">
    <source>
        <dbReference type="ARBA" id="ARBA00022842"/>
    </source>
</evidence>
<evidence type="ECO:0000313" key="10">
    <source>
        <dbReference type="Proteomes" id="UP000266328"/>
    </source>
</evidence>
<dbReference type="InterPro" id="IPR005135">
    <property type="entry name" value="Endo/exonuclease/phosphatase"/>
</dbReference>
<dbReference type="NCBIfam" id="TIGR00195">
    <property type="entry name" value="exoDNase_III"/>
    <property type="match status" value="1"/>
</dbReference>
<dbReference type="EC" id="3.1.11.2" evidence="9"/>
<keyword evidence="3 9" id="KW-0378">Hydrolase</keyword>
<dbReference type="Proteomes" id="UP000266328">
    <property type="component" value="Unassembled WGS sequence"/>
</dbReference>
<dbReference type="GO" id="GO:0006281">
    <property type="term" value="P:DNA repair"/>
    <property type="evidence" value="ECO:0007669"/>
    <property type="project" value="InterPro"/>
</dbReference>
<feature type="binding site" evidence="6">
    <location>
        <position position="34"/>
    </location>
    <ligand>
        <name>Mg(2+)</name>
        <dbReference type="ChEBI" id="CHEBI:18420"/>
        <label>1</label>
    </ligand>
</feature>
<dbReference type="NCBIfam" id="TIGR00633">
    <property type="entry name" value="xth"/>
    <property type="match status" value="1"/>
</dbReference>
<feature type="binding site" evidence="6">
    <location>
        <position position="145"/>
    </location>
    <ligand>
        <name>Mg(2+)</name>
        <dbReference type="ChEBI" id="CHEBI:18420"/>
        <label>1</label>
    </ligand>
</feature>
<evidence type="ECO:0000256" key="3">
    <source>
        <dbReference type="ARBA" id="ARBA00022801"/>
    </source>
</evidence>
<feature type="binding site" evidence="6">
    <location>
        <position position="242"/>
    </location>
    <ligand>
        <name>Mg(2+)</name>
        <dbReference type="ChEBI" id="CHEBI:18420"/>
        <label>1</label>
    </ligand>
</feature>
<feature type="site" description="Interaction with DNA substrate" evidence="7">
    <location>
        <position position="243"/>
    </location>
</feature>
<evidence type="ECO:0000256" key="1">
    <source>
        <dbReference type="ARBA" id="ARBA00007092"/>
    </source>
</evidence>
<organism evidence="9 10">
    <name type="scientific">Candidatus Cryosericum terrychapinii</name>
    <dbReference type="NCBI Taxonomy" id="2290919"/>
    <lineage>
        <taxon>Bacteria</taxon>
        <taxon>Pseudomonadati</taxon>
        <taxon>Caldisericota/Cryosericota group</taxon>
        <taxon>Candidatus Cryosericota</taxon>
        <taxon>Candidatus Cryosericia</taxon>
        <taxon>Candidatus Cryosericales</taxon>
        <taxon>Candidatus Cryosericaceae</taxon>
        <taxon>Candidatus Cryosericum</taxon>
    </lineage>
</organism>
<keyword evidence="4 6" id="KW-0460">Magnesium</keyword>
<evidence type="ECO:0000259" key="8">
    <source>
        <dbReference type="Pfam" id="PF03372"/>
    </source>
</evidence>
<dbReference type="InterPro" id="IPR004808">
    <property type="entry name" value="AP_endonuc_1"/>
</dbReference>
<feature type="site" description="Important for catalytic activity" evidence="7">
    <location>
        <position position="213"/>
    </location>
</feature>
<accession>A0A398CTE4</accession>
<feature type="active site" description="Proton acceptor" evidence="5">
    <location>
        <position position="243"/>
    </location>
</feature>
<dbReference type="Pfam" id="PF03372">
    <property type="entry name" value="Exo_endo_phos"/>
    <property type="match status" value="1"/>
</dbReference>
<evidence type="ECO:0000256" key="2">
    <source>
        <dbReference type="ARBA" id="ARBA00022723"/>
    </source>
</evidence>
<dbReference type="InterPro" id="IPR037493">
    <property type="entry name" value="ExoIII-like"/>
</dbReference>
<keyword evidence="10" id="KW-1185">Reference proteome</keyword>
<dbReference type="SUPFAM" id="SSF56219">
    <property type="entry name" value="DNase I-like"/>
    <property type="match status" value="1"/>
</dbReference>
<dbReference type="PANTHER" id="PTHR43250">
    <property type="entry name" value="EXODEOXYRIBONUCLEASE III"/>
    <property type="match status" value="1"/>
</dbReference>
<dbReference type="OrthoDB" id="9803914at2"/>
<feature type="binding site" evidence="6">
    <location>
        <position position="143"/>
    </location>
    <ligand>
        <name>Mg(2+)</name>
        <dbReference type="ChEBI" id="CHEBI:18420"/>
        <label>1</label>
    </ligand>
</feature>
<name>A0A398CTE4_9BACT</name>
<comment type="caution">
    <text evidence="9">The sequence shown here is derived from an EMBL/GenBank/DDBJ whole genome shotgun (WGS) entry which is preliminary data.</text>
</comment>
<feature type="domain" description="Endonuclease/exonuclease/phosphatase" evidence="8">
    <location>
        <begin position="4"/>
        <end position="243"/>
    </location>
</feature>
<dbReference type="AlphaFoldDB" id="A0A398CTE4"/>
<dbReference type="CDD" id="cd09086">
    <property type="entry name" value="ExoIII-like_AP-endo"/>
    <property type="match status" value="1"/>
</dbReference>
<protein>
    <submittedName>
        <fullName evidence="9">Exodeoxyribonuclease III</fullName>
        <ecNumber evidence="9">3.1.11.2</ecNumber>
    </submittedName>
</protein>
<feature type="active site" evidence="5">
    <location>
        <position position="102"/>
    </location>
</feature>
<comment type="similarity">
    <text evidence="1">Belongs to the DNA repair enzymes AP/ExoA family.</text>
</comment>
<comment type="cofactor">
    <cofactor evidence="6">
        <name>Mg(2+)</name>
        <dbReference type="ChEBI" id="CHEBI:18420"/>
    </cofactor>
    <cofactor evidence="6">
        <name>Mn(2+)</name>
        <dbReference type="ChEBI" id="CHEBI:29035"/>
    </cofactor>
    <text evidence="6">Probably binds two magnesium or manganese ions per subunit.</text>
</comment>
<dbReference type="GO" id="GO:0046872">
    <property type="term" value="F:metal ion binding"/>
    <property type="evidence" value="ECO:0007669"/>
    <property type="project" value="UniProtKB-KW"/>
</dbReference>